<dbReference type="Pfam" id="PF00216">
    <property type="entry name" value="Bac_DNA_binding"/>
    <property type="match status" value="1"/>
</dbReference>
<evidence type="ECO:0000313" key="5">
    <source>
        <dbReference type="EMBL" id="CEG21482.1"/>
    </source>
</evidence>
<dbReference type="GO" id="GO:0005829">
    <property type="term" value="C:cytosol"/>
    <property type="evidence" value="ECO:0007669"/>
    <property type="project" value="TreeGrafter"/>
</dbReference>
<comment type="similarity">
    <text evidence="1 4">Belongs to the bacterial histone-like protein family.</text>
</comment>
<evidence type="ECO:0000256" key="4">
    <source>
        <dbReference type="RuleBase" id="RU003939"/>
    </source>
</evidence>
<organism evidence="5 6">
    <name type="scientific">Planococcus massiliensis</name>
    <dbReference type="NCBI Taxonomy" id="1499687"/>
    <lineage>
        <taxon>Bacteria</taxon>
        <taxon>Bacillati</taxon>
        <taxon>Bacillota</taxon>
        <taxon>Bacilli</taxon>
        <taxon>Bacillales</taxon>
        <taxon>Caryophanaceae</taxon>
        <taxon>Planococcus</taxon>
    </lineage>
</organism>
<dbReference type="GO" id="GO:0030261">
    <property type="term" value="P:chromosome condensation"/>
    <property type="evidence" value="ECO:0007669"/>
    <property type="project" value="UniProtKB-KW"/>
</dbReference>
<dbReference type="PRINTS" id="PR01727">
    <property type="entry name" value="DNABINDINGHU"/>
</dbReference>
<keyword evidence="2" id="KW-0226">DNA condensation</keyword>
<keyword evidence="6" id="KW-1185">Reference proteome</keyword>
<reference evidence="5 6" key="1">
    <citation type="submission" date="2014-09" db="EMBL/GenBank/DDBJ databases">
        <authorList>
            <person name="Urmite Genomes Urmite Genomes"/>
        </authorList>
    </citation>
    <scope>NUCLEOTIDE SEQUENCE [LARGE SCALE GENOMIC DNA]</scope>
    <source>
        <strain evidence="5 6">ES2</strain>
    </source>
</reference>
<name>A0A098EI54_9BACL</name>
<accession>A0A098EI54</accession>
<gene>
    <name evidence="5" type="primary">hupB</name>
    <name evidence="5" type="ORF">BN1080_00393</name>
</gene>
<dbReference type="PANTHER" id="PTHR33175:SF3">
    <property type="entry name" value="DNA-BINDING PROTEIN HU-BETA"/>
    <property type="match status" value="1"/>
</dbReference>
<dbReference type="GO" id="GO:0003677">
    <property type="term" value="F:DNA binding"/>
    <property type="evidence" value="ECO:0007669"/>
    <property type="project" value="UniProtKB-KW"/>
</dbReference>
<evidence type="ECO:0000256" key="2">
    <source>
        <dbReference type="ARBA" id="ARBA00023067"/>
    </source>
</evidence>
<dbReference type="PANTHER" id="PTHR33175">
    <property type="entry name" value="DNA-BINDING PROTEIN HU"/>
    <property type="match status" value="1"/>
</dbReference>
<evidence type="ECO:0000256" key="3">
    <source>
        <dbReference type="ARBA" id="ARBA00023125"/>
    </source>
</evidence>
<dbReference type="Gene3D" id="4.10.520.10">
    <property type="entry name" value="IHF-like DNA-binding proteins"/>
    <property type="match status" value="1"/>
</dbReference>
<dbReference type="EMBL" id="CCXS01000001">
    <property type="protein sequence ID" value="CEG21482.1"/>
    <property type="molecule type" value="Genomic_DNA"/>
</dbReference>
<protein>
    <submittedName>
        <fullName evidence="5">DNA-binding protein HU-beta</fullName>
    </submittedName>
</protein>
<dbReference type="InterPro" id="IPR010992">
    <property type="entry name" value="IHF-like_DNA-bd_dom_sf"/>
</dbReference>
<dbReference type="SMART" id="SM00411">
    <property type="entry name" value="BHL"/>
    <property type="match status" value="1"/>
</dbReference>
<dbReference type="Proteomes" id="UP000043699">
    <property type="component" value="Unassembled WGS sequence"/>
</dbReference>
<dbReference type="RefSeq" id="WP_110925547.1">
    <property type="nucleotide sequence ID" value="NZ_CCXS01000001.1"/>
</dbReference>
<proteinExistence type="inferred from homology"/>
<evidence type="ECO:0000313" key="6">
    <source>
        <dbReference type="Proteomes" id="UP000043699"/>
    </source>
</evidence>
<dbReference type="AlphaFoldDB" id="A0A098EI54"/>
<dbReference type="SUPFAM" id="SSF47729">
    <property type="entry name" value="IHF-like DNA-binding proteins"/>
    <property type="match status" value="1"/>
</dbReference>
<evidence type="ECO:0000256" key="1">
    <source>
        <dbReference type="ARBA" id="ARBA00010529"/>
    </source>
</evidence>
<dbReference type="CDD" id="cd13831">
    <property type="entry name" value="HU"/>
    <property type="match status" value="1"/>
</dbReference>
<dbReference type="STRING" id="1499687.BN1080_00393"/>
<dbReference type="InterPro" id="IPR000119">
    <property type="entry name" value="Hist_DNA-bd"/>
</dbReference>
<dbReference type="OrthoDB" id="9799835at2"/>
<dbReference type="GO" id="GO:0030527">
    <property type="term" value="F:structural constituent of chromatin"/>
    <property type="evidence" value="ECO:0007669"/>
    <property type="project" value="InterPro"/>
</dbReference>
<sequence>MNKKELVQAISHRSKISKDQAAKVLNEITSRITEALAKSDEVKINDFGTFQLTEKKERKGRNPQTGEPITIAASKAPQFKAAKVLKDILNEKSFIEKFVSTGKLNEEEASVLTYVFEESRKAKEAGEDAKEGKLVEVKAIAETLGMEYPEAEMIASRLIGKKILNTKVFTSQIDEVFLRGNYRKYL</sequence>
<keyword evidence="3 5" id="KW-0238">DNA-binding</keyword>